<keyword evidence="3" id="KW-1185">Reference proteome</keyword>
<sequence>MSPGKSTGKPARQLLLTEALLQPQPNGHFPKITANRSPDTASDQTPDGTMERILQEIFGRRLEGMDSNISALMAEPKSVPLDIAGFQTRTVDLQLRVASAEDCLNTLLDRDQELQYFRSRVSDLEDRSRRDNACFFGPQNTWKGRI</sequence>
<dbReference type="Proteomes" id="UP001066276">
    <property type="component" value="Chromosome 7"/>
</dbReference>
<name>A0AAV7P547_PLEWA</name>
<feature type="region of interest" description="Disordered" evidence="1">
    <location>
        <begin position="22"/>
        <end position="49"/>
    </location>
</feature>
<accession>A0AAV7P547</accession>
<gene>
    <name evidence="2" type="ORF">NDU88_000785</name>
</gene>
<evidence type="ECO:0000313" key="2">
    <source>
        <dbReference type="EMBL" id="KAJ1122290.1"/>
    </source>
</evidence>
<evidence type="ECO:0000256" key="1">
    <source>
        <dbReference type="SAM" id="MobiDB-lite"/>
    </source>
</evidence>
<proteinExistence type="predicted"/>
<dbReference type="EMBL" id="JANPWB010000011">
    <property type="protein sequence ID" value="KAJ1122290.1"/>
    <property type="molecule type" value="Genomic_DNA"/>
</dbReference>
<comment type="caution">
    <text evidence="2">The sequence shown here is derived from an EMBL/GenBank/DDBJ whole genome shotgun (WGS) entry which is preliminary data.</text>
</comment>
<feature type="compositionally biased region" description="Polar residues" evidence="1">
    <location>
        <begin position="34"/>
        <end position="47"/>
    </location>
</feature>
<dbReference type="AlphaFoldDB" id="A0AAV7P547"/>
<evidence type="ECO:0000313" key="3">
    <source>
        <dbReference type="Proteomes" id="UP001066276"/>
    </source>
</evidence>
<protein>
    <submittedName>
        <fullName evidence="2">Uncharacterized protein</fullName>
    </submittedName>
</protein>
<organism evidence="2 3">
    <name type="scientific">Pleurodeles waltl</name>
    <name type="common">Iberian ribbed newt</name>
    <dbReference type="NCBI Taxonomy" id="8319"/>
    <lineage>
        <taxon>Eukaryota</taxon>
        <taxon>Metazoa</taxon>
        <taxon>Chordata</taxon>
        <taxon>Craniata</taxon>
        <taxon>Vertebrata</taxon>
        <taxon>Euteleostomi</taxon>
        <taxon>Amphibia</taxon>
        <taxon>Batrachia</taxon>
        <taxon>Caudata</taxon>
        <taxon>Salamandroidea</taxon>
        <taxon>Salamandridae</taxon>
        <taxon>Pleurodelinae</taxon>
        <taxon>Pleurodeles</taxon>
    </lineage>
</organism>
<reference evidence="2" key="1">
    <citation type="journal article" date="2022" name="bioRxiv">
        <title>Sequencing and chromosome-scale assembly of the giantPleurodeles waltlgenome.</title>
        <authorList>
            <person name="Brown T."/>
            <person name="Elewa A."/>
            <person name="Iarovenko S."/>
            <person name="Subramanian E."/>
            <person name="Araus A.J."/>
            <person name="Petzold A."/>
            <person name="Susuki M."/>
            <person name="Suzuki K.-i.T."/>
            <person name="Hayashi T."/>
            <person name="Toyoda A."/>
            <person name="Oliveira C."/>
            <person name="Osipova E."/>
            <person name="Leigh N.D."/>
            <person name="Simon A."/>
            <person name="Yun M.H."/>
        </authorList>
    </citation>
    <scope>NUCLEOTIDE SEQUENCE</scope>
    <source>
        <strain evidence="2">20211129_DDA</strain>
        <tissue evidence="2">Liver</tissue>
    </source>
</reference>